<dbReference type="EMBL" id="SADE01000004">
    <property type="protein sequence ID" value="RVU34188.1"/>
    <property type="molecule type" value="Genomic_DNA"/>
</dbReference>
<feature type="compositionally biased region" description="Low complexity" evidence="1">
    <location>
        <begin position="188"/>
        <end position="198"/>
    </location>
</feature>
<evidence type="ECO:0000313" key="3">
    <source>
        <dbReference type="EMBL" id="RVU34188.1"/>
    </source>
</evidence>
<feature type="transmembrane region" description="Helical" evidence="2">
    <location>
        <begin position="109"/>
        <end position="134"/>
    </location>
</feature>
<dbReference type="OrthoDB" id="7357449at2"/>
<dbReference type="RefSeq" id="WP_127768218.1">
    <property type="nucleotide sequence ID" value="NZ_SADE01000004.1"/>
</dbReference>
<keyword evidence="4" id="KW-1185">Reference proteome</keyword>
<protein>
    <submittedName>
        <fullName evidence="3">Uncharacterized protein</fullName>
    </submittedName>
</protein>
<comment type="caution">
    <text evidence="3">The sequence shown here is derived from an EMBL/GenBank/DDBJ whole genome shotgun (WGS) entry which is preliminary data.</text>
</comment>
<feature type="region of interest" description="Disordered" evidence="1">
    <location>
        <begin position="155"/>
        <end position="206"/>
    </location>
</feature>
<evidence type="ECO:0000313" key="4">
    <source>
        <dbReference type="Proteomes" id="UP000287447"/>
    </source>
</evidence>
<evidence type="ECO:0000256" key="2">
    <source>
        <dbReference type="SAM" id="Phobius"/>
    </source>
</evidence>
<keyword evidence="2" id="KW-0812">Transmembrane</keyword>
<organism evidence="3 4">
    <name type="scientific">Hwanghaeella grinnelliae</name>
    <dbReference type="NCBI Taxonomy" id="2500179"/>
    <lineage>
        <taxon>Bacteria</taxon>
        <taxon>Pseudomonadati</taxon>
        <taxon>Pseudomonadota</taxon>
        <taxon>Alphaproteobacteria</taxon>
        <taxon>Rhodospirillales</taxon>
        <taxon>Rhodospirillaceae</taxon>
        <taxon>Hwanghaeella</taxon>
    </lineage>
</organism>
<keyword evidence="2" id="KW-1133">Transmembrane helix</keyword>
<accession>A0A437QHZ7</accession>
<dbReference type="AlphaFoldDB" id="A0A437QHZ7"/>
<keyword evidence="2" id="KW-0472">Membrane</keyword>
<name>A0A437QHZ7_9PROT</name>
<sequence>MARQPAKKGGKTREIRLTSANRRRAKILGYFLAPLLVFVGYPTLMVACGGMLPTFVAFIVDSRKERYAARTVGYLNSAGVFIVCLDMWGGDHTWQHALDILAQPINYLIMFGAAAVGWALYFVIPPITNAYLAIHNDLRMKALNSDQEKLVKEWGTGVRRNAPSLDTKEKEEPQEDEEDGADPTRRTSSSSENVPSMSEIGKSAAS</sequence>
<gene>
    <name evidence="3" type="ORF">EOI86_24060</name>
</gene>
<proteinExistence type="predicted"/>
<dbReference type="Proteomes" id="UP000287447">
    <property type="component" value="Unassembled WGS sequence"/>
</dbReference>
<feature type="transmembrane region" description="Helical" evidence="2">
    <location>
        <begin position="72"/>
        <end position="89"/>
    </location>
</feature>
<feature type="compositionally biased region" description="Acidic residues" evidence="1">
    <location>
        <begin position="172"/>
        <end position="181"/>
    </location>
</feature>
<feature type="transmembrane region" description="Helical" evidence="2">
    <location>
        <begin position="27"/>
        <end position="60"/>
    </location>
</feature>
<reference evidence="4" key="1">
    <citation type="submission" date="2019-01" db="EMBL/GenBank/DDBJ databases">
        <title>Gri0909 isolated from a small marine red alga.</title>
        <authorList>
            <person name="Kim J."/>
            <person name="Jeong S.E."/>
            <person name="Jeon C.O."/>
        </authorList>
    </citation>
    <scope>NUCLEOTIDE SEQUENCE [LARGE SCALE GENOMIC DNA]</scope>
    <source>
        <strain evidence="4">Gri0909</strain>
    </source>
</reference>
<evidence type="ECO:0000256" key="1">
    <source>
        <dbReference type="SAM" id="MobiDB-lite"/>
    </source>
</evidence>